<gene>
    <name evidence="1" type="ORF">OHV25_01495</name>
</gene>
<accession>A0AAU2GSK5</accession>
<protein>
    <submittedName>
        <fullName evidence="1">Uncharacterized protein</fullName>
    </submittedName>
</protein>
<proteinExistence type="predicted"/>
<dbReference type="AlphaFoldDB" id="A0AAU2GSK5"/>
<organism evidence="1">
    <name type="scientific">Streptomyces sp. NBC_00060</name>
    <dbReference type="NCBI Taxonomy" id="2975636"/>
    <lineage>
        <taxon>Bacteria</taxon>
        <taxon>Bacillati</taxon>
        <taxon>Actinomycetota</taxon>
        <taxon>Actinomycetes</taxon>
        <taxon>Kitasatosporales</taxon>
        <taxon>Streptomycetaceae</taxon>
        <taxon>Streptomyces</taxon>
    </lineage>
</organism>
<reference evidence="1" key="1">
    <citation type="submission" date="2022-10" db="EMBL/GenBank/DDBJ databases">
        <title>The complete genomes of actinobacterial strains from the NBC collection.</title>
        <authorList>
            <person name="Joergensen T.S."/>
            <person name="Alvarez Arevalo M."/>
            <person name="Sterndorff E.B."/>
            <person name="Faurdal D."/>
            <person name="Vuksanovic O."/>
            <person name="Mourched A.-S."/>
            <person name="Charusanti P."/>
            <person name="Shaw S."/>
            <person name="Blin K."/>
            <person name="Weber T."/>
        </authorList>
    </citation>
    <scope>NUCLEOTIDE SEQUENCE</scope>
    <source>
        <strain evidence="1">NBC_00060</strain>
    </source>
</reference>
<evidence type="ECO:0000313" key="1">
    <source>
        <dbReference type="EMBL" id="WTU38324.1"/>
    </source>
</evidence>
<name>A0AAU2GSK5_9ACTN</name>
<sequence length="141" mass="15039">MDTGSGTQVSDLGQCGQAVAGRLIEIGLRVDAGGGQVVDAAGSTSDTHRGVSSGAARNCMFPAECLIRIEYQRSVPRSVPPVTADEGAVQDHERHTFASALFQNLNEIRRLYREDVDAFVKNAVSGGLRDTRVAARRSTHV</sequence>
<dbReference type="EMBL" id="CP108253">
    <property type="protein sequence ID" value="WTU38324.1"/>
    <property type="molecule type" value="Genomic_DNA"/>
</dbReference>